<dbReference type="RefSeq" id="WP_279252731.1">
    <property type="nucleotide sequence ID" value="NZ_SHNP01000003.1"/>
</dbReference>
<evidence type="ECO:0000256" key="6">
    <source>
        <dbReference type="ARBA" id="ARBA00023002"/>
    </source>
</evidence>
<dbReference type="PANTHER" id="PTHR43876">
    <property type="entry name" value="UBIQUINONE BIOSYNTHESIS MONOOXYGENASE COQ6, MITOCHONDRIAL"/>
    <property type="match status" value="1"/>
</dbReference>
<dbReference type="EMBL" id="SHNP01000003">
    <property type="protein sequence ID" value="MCX2973898.1"/>
    <property type="molecule type" value="Genomic_DNA"/>
</dbReference>
<comment type="caution">
    <text evidence="10">The sequence shown here is derived from an EMBL/GenBank/DDBJ whole genome shotgun (WGS) entry which is preliminary data.</text>
</comment>
<evidence type="ECO:0000256" key="7">
    <source>
        <dbReference type="ARBA" id="ARBA00023033"/>
    </source>
</evidence>
<keyword evidence="5" id="KW-0274">FAD</keyword>
<dbReference type="NCBIfam" id="TIGR01984">
    <property type="entry name" value="UbiH"/>
    <property type="match status" value="1"/>
</dbReference>
<dbReference type="PRINTS" id="PR00420">
    <property type="entry name" value="RNGMNOXGNASE"/>
</dbReference>
<keyword evidence="4" id="KW-0285">Flavoprotein</keyword>
<dbReference type="InterPro" id="IPR010971">
    <property type="entry name" value="UbiH/COQ6"/>
</dbReference>
<comment type="pathway">
    <text evidence="2">Cofactor biosynthesis; ubiquinone biosynthesis.</text>
</comment>
<evidence type="ECO:0000313" key="10">
    <source>
        <dbReference type="EMBL" id="MCX2973898.1"/>
    </source>
</evidence>
<protein>
    <submittedName>
        <fullName evidence="10">2-octaprenyl-6-methoxyphenyl hydroxylase</fullName>
    </submittedName>
</protein>
<organism evidence="10 11">
    <name type="scientific">Candidatus Seongchinamella marina</name>
    <dbReference type="NCBI Taxonomy" id="2518990"/>
    <lineage>
        <taxon>Bacteria</taxon>
        <taxon>Pseudomonadati</taxon>
        <taxon>Pseudomonadota</taxon>
        <taxon>Gammaproteobacteria</taxon>
        <taxon>Cellvibrionales</taxon>
        <taxon>Halieaceae</taxon>
        <taxon>Seongchinamella</taxon>
    </lineage>
</organism>
<sequence>MSAQFDIVIAGGGMVGISLALYLGEVLPAEKRIALVEGFPFPESLPGHKPEYHPSFDSRSTALSYSSKLIYQRLGVWQDLQQWLCRIQSIHVSNRGRFGSTLLEAQEHGWPALGYVVENAWLGATLAQVLHRQGRIELISPARVIDAQPSGAGVTLRLEGASDIELHTSLLVVADGASSGLRKSLGVAVSEKPYGQHALVANVGFAQAHQGCAYERFTRCGPVALLPLLGVSGASNRSALVWTLSPDEAEHLLECPDEEFLEVLQDRFGYRLGRLQQVGQRNAYPLSLVKSAEQVRQGVVVMGNAAHALHPVAGQGYNLALRDVAELAQVLADAEDKGETYGDLSVLQRYEQRQLDDQQRTIAFSDQLPSLFMLGDPVIGLARDLALSGLDLVPALKRNFVNHAAGVAAMGE</sequence>
<evidence type="ECO:0000259" key="9">
    <source>
        <dbReference type="Pfam" id="PF01494"/>
    </source>
</evidence>
<dbReference type="Proteomes" id="UP001143307">
    <property type="component" value="Unassembled WGS sequence"/>
</dbReference>
<evidence type="ECO:0000256" key="4">
    <source>
        <dbReference type="ARBA" id="ARBA00022630"/>
    </source>
</evidence>
<dbReference type="NCBIfam" id="TIGR01988">
    <property type="entry name" value="Ubi-OHases"/>
    <property type="match status" value="1"/>
</dbReference>
<feature type="domain" description="FAD-binding" evidence="9">
    <location>
        <begin position="153"/>
        <end position="362"/>
    </location>
</feature>
<feature type="transmembrane region" description="Helical" evidence="8">
    <location>
        <begin position="7"/>
        <end position="24"/>
    </location>
</feature>
<dbReference type="InterPro" id="IPR051205">
    <property type="entry name" value="UbiH/COQ6_monooxygenase"/>
</dbReference>
<proteinExistence type="inferred from homology"/>
<reference evidence="10" key="1">
    <citation type="submission" date="2019-02" db="EMBL/GenBank/DDBJ databases">
        <authorList>
            <person name="Li S.-H."/>
        </authorList>
    </citation>
    <scope>NUCLEOTIDE SEQUENCE</scope>
    <source>
        <strain evidence="10">IMCC8485</strain>
    </source>
</reference>
<dbReference type="Pfam" id="PF01494">
    <property type="entry name" value="FAD_binding_3"/>
    <property type="match status" value="1"/>
</dbReference>
<evidence type="ECO:0000256" key="1">
    <source>
        <dbReference type="ARBA" id="ARBA00001974"/>
    </source>
</evidence>
<keyword evidence="11" id="KW-1185">Reference proteome</keyword>
<keyword evidence="6" id="KW-0560">Oxidoreductase</keyword>
<keyword evidence="8" id="KW-0472">Membrane</keyword>
<dbReference type="Gene3D" id="3.50.50.60">
    <property type="entry name" value="FAD/NAD(P)-binding domain"/>
    <property type="match status" value="2"/>
</dbReference>
<gene>
    <name evidence="10" type="ORF">EYC87_09940</name>
</gene>
<dbReference type="SUPFAM" id="SSF51905">
    <property type="entry name" value="FAD/NAD(P)-binding domain"/>
    <property type="match status" value="1"/>
</dbReference>
<keyword evidence="7" id="KW-0503">Monooxygenase</keyword>
<evidence type="ECO:0000313" key="11">
    <source>
        <dbReference type="Proteomes" id="UP001143307"/>
    </source>
</evidence>
<comment type="cofactor">
    <cofactor evidence="1">
        <name>FAD</name>
        <dbReference type="ChEBI" id="CHEBI:57692"/>
    </cofactor>
</comment>
<accession>A0ABT3SV83</accession>
<dbReference type="InterPro" id="IPR011295">
    <property type="entry name" value="UbiH"/>
</dbReference>
<keyword evidence="8" id="KW-1133">Transmembrane helix</keyword>
<evidence type="ECO:0000256" key="3">
    <source>
        <dbReference type="ARBA" id="ARBA00005349"/>
    </source>
</evidence>
<keyword evidence="8" id="KW-0812">Transmembrane</keyword>
<evidence type="ECO:0000256" key="2">
    <source>
        <dbReference type="ARBA" id="ARBA00004749"/>
    </source>
</evidence>
<dbReference type="InterPro" id="IPR036188">
    <property type="entry name" value="FAD/NAD-bd_sf"/>
</dbReference>
<dbReference type="PANTHER" id="PTHR43876:SF8">
    <property type="entry name" value="2-OCTAPRENYL-6-METHOXYPHENOL HYDROXYLASE"/>
    <property type="match status" value="1"/>
</dbReference>
<comment type="similarity">
    <text evidence="3">Belongs to the UbiH/COQ6 family.</text>
</comment>
<evidence type="ECO:0000256" key="5">
    <source>
        <dbReference type="ARBA" id="ARBA00022827"/>
    </source>
</evidence>
<name>A0ABT3SV83_9GAMM</name>
<dbReference type="InterPro" id="IPR002938">
    <property type="entry name" value="FAD-bd"/>
</dbReference>
<evidence type="ECO:0000256" key="8">
    <source>
        <dbReference type="SAM" id="Phobius"/>
    </source>
</evidence>
<dbReference type="NCBIfam" id="NF004356">
    <property type="entry name" value="PRK05732.1"/>
    <property type="match status" value="1"/>
</dbReference>